<name>F6D3X4_METPW</name>
<dbReference type="OrthoDB" id="27337at2157"/>
<dbReference type="Gene3D" id="1.20.200.10">
    <property type="entry name" value="Fumarase/aspartase (Central domain)"/>
    <property type="match status" value="1"/>
</dbReference>
<dbReference type="CDD" id="cd01359">
    <property type="entry name" value="Argininosuccinate_lyase"/>
    <property type="match status" value="1"/>
</dbReference>
<dbReference type="GO" id="GO:0004056">
    <property type="term" value="F:argininosuccinate lyase activity"/>
    <property type="evidence" value="ECO:0007669"/>
    <property type="project" value="UniProtKB-UniRule"/>
</dbReference>
<dbReference type="GO" id="GO:0042450">
    <property type="term" value="P:L-arginine biosynthetic process via ornithine"/>
    <property type="evidence" value="ECO:0007669"/>
    <property type="project" value="UniProtKB-UniRule"/>
</dbReference>
<dbReference type="PANTHER" id="PTHR43814:SF1">
    <property type="entry name" value="ARGININOSUCCINATE LYASE"/>
    <property type="match status" value="1"/>
</dbReference>
<gene>
    <name evidence="1" type="primary">argH</name>
    <name evidence="5" type="ordered locus">MSWAN_1765</name>
</gene>
<keyword evidence="1" id="KW-0028">Amino-acid biosynthesis</keyword>
<reference evidence="5 6" key="1">
    <citation type="journal article" date="2014" name="Int. J. Syst. Evol. Microbiol.">
        <title>Methanobacterium paludis sp. nov. and a novel strain of Methanobacterium lacus isolated from northern peatlands.</title>
        <authorList>
            <person name="Cadillo-Quiroz H."/>
            <person name="Brauer S.L."/>
            <person name="Goodson N."/>
            <person name="Yavitt J.B."/>
            <person name="Zinder S.H."/>
        </authorList>
    </citation>
    <scope>NUCLEOTIDE SEQUENCE [LARGE SCALE GENOMIC DNA]</scope>
    <source>
        <strain evidence="6">DSM 25820 / JCM 18151 / SWAN1</strain>
    </source>
</reference>
<dbReference type="FunFam" id="1.20.200.10:FF:000015">
    <property type="entry name" value="argininosuccinate lyase isoform X2"/>
    <property type="match status" value="1"/>
</dbReference>
<keyword evidence="6" id="KW-1185">Reference proteome</keyword>
<dbReference type="PRINTS" id="PR00149">
    <property type="entry name" value="FUMRATELYASE"/>
</dbReference>
<dbReference type="Proteomes" id="UP000009231">
    <property type="component" value="Chromosome"/>
</dbReference>
<dbReference type="InterPro" id="IPR009049">
    <property type="entry name" value="Argininosuccinate_lyase"/>
</dbReference>
<dbReference type="GO" id="GO:0005829">
    <property type="term" value="C:cytosol"/>
    <property type="evidence" value="ECO:0007669"/>
    <property type="project" value="TreeGrafter"/>
</dbReference>
<comment type="similarity">
    <text evidence="1">Belongs to the lyase 1 family. Argininosuccinate lyase subfamily.</text>
</comment>
<dbReference type="AlphaFoldDB" id="F6D3X4"/>
<dbReference type="NCBIfam" id="TIGR00838">
    <property type="entry name" value="argH"/>
    <property type="match status" value="1"/>
</dbReference>
<evidence type="ECO:0000259" key="3">
    <source>
        <dbReference type="Pfam" id="PF00206"/>
    </source>
</evidence>
<keyword evidence="1" id="KW-0963">Cytoplasm</keyword>
<accession>F6D3X4</accession>
<evidence type="ECO:0000256" key="2">
    <source>
        <dbReference type="NCBIfam" id="TIGR00838"/>
    </source>
</evidence>
<feature type="domain" description="Argininosuccinate lyase C-terminal" evidence="4">
    <location>
        <begin position="362"/>
        <end position="438"/>
    </location>
</feature>
<dbReference type="EMBL" id="CP002772">
    <property type="protein sequence ID" value="AEG18776.1"/>
    <property type="molecule type" value="Genomic_DNA"/>
</dbReference>
<evidence type="ECO:0000259" key="4">
    <source>
        <dbReference type="Pfam" id="PF14698"/>
    </source>
</evidence>
<dbReference type="EC" id="4.3.2.1" evidence="1 2"/>
<protein>
    <recommendedName>
        <fullName evidence="1 2">Argininosuccinate lyase</fullName>
        <shortName evidence="1">ASAL</shortName>
        <ecNumber evidence="1 2">4.3.2.1</ecNumber>
    </recommendedName>
    <alternativeName>
        <fullName evidence="1">Arginosuccinase</fullName>
    </alternativeName>
</protein>
<dbReference type="GeneID" id="10669275"/>
<dbReference type="UniPathway" id="UPA00068">
    <property type="reaction ID" value="UER00114"/>
</dbReference>
<dbReference type="InterPro" id="IPR022761">
    <property type="entry name" value="Fumarate_lyase_N"/>
</dbReference>
<evidence type="ECO:0000313" key="6">
    <source>
        <dbReference type="Proteomes" id="UP000009231"/>
    </source>
</evidence>
<dbReference type="Pfam" id="PF00206">
    <property type="entry name" value="Lyase_1"/>
    <property type="match status" value="1"/>
</dbReference>
<evidence type="ECO:0000313" key="5">
    <source>
        <dbReference type="EMBL" id="AEG18776.1"/>
    </source>
</evidence>
<dbReference type="Gene3D" id="1.10.40.30">
    <property type="entry name" value="Fumarase/aspartase (C-terminal domain)"/>
    <property type="match status" value="1"/>
</dbReference>
<dbReference type="HAMAP" id="MF_00006">
    <property type="entry name" value="Arg_succ_lyase"/>
    <property type="match status" value="1"/>
</dbReference>
<dbReference type="HOGENOM" id="CLU_027272_2_3_2"/>
<dbReference type="RefSeq" id="WP_013826275.1">
    <property type="nucleotide sequence ID" value="NC_015574.1"/>
</dbReference>
<dbReference type="InterPro" id="IPR024083">
    <property type="entry name" value="Fumarase/histidase_N"/>
</dbReference>
<evidence type="ECO:0000256" key="1">
    <source>
        <dbReference type="HAMAP-Rule" id="MF_00006"/>
    </source>
</evidence>
<dbReference type="SUPFAM" id="SSF48557">
    <property type="entry name" value="L-aspartase-like"/>
    <property type="match status" value="1"/>
</dbReference>
<dbReference type="InterPro" id="IPR008948">
    <property type="entry name" value="L-Aspartase-like"/>
</dbReference>
<comment type="pathway">
    <text evidence="1">Amino-acid biosynthesis; L-arginine biosynthesis; L-arginine from L-ornithine and carbamoyl phosphate: step 3/3.</text>
</comment>
<dbReference type="InterPro" id="IPR000362">
    <property type="entry name" value="Fumarate_lyase_fam"/>
</dbReference>
<dbReference type="Gene3D" id="1.10.275.10">
    <property type="entry name" value="Fumarase/aspartase (N-terminal domain)"/>
    <property type="match status" value="1"/>
</dbReference>
<dbReference type="PANTHER" id="PTHR43814">
    <property type="entry name" value="ARGININOSUCCINATE LYASE"/>
    <property type="match status" value="1"/>
</dbReference>
<dbReference type="KEGG" id="mew:MSWAN_1765"/>
<comment type="subcellular location">
    <subcellularLocation>
        <location evidence="1">Cytoplasm</location>
    </subcellularLocation>
</comment>
<sequence>MNLRSGRLKGKMTSDAATFTSSMEFDKRIFWADIKCNIAHTTMLKEQKIIPAEDADKIVGALHMLESEGIEALNLDPSVEDIHMALENYVTEKIGEVAGFMHTAKSRNDQVATDLRLVLKEEISEIEEDLLKFIEKILDMASENKETVMVGYTHLQHAQPTTFAHHLLAYANELRRDYERIADAKKRVDMCPLGAAAMTTTSFPINRERTRELLGFERLMENSIDAVSSRDFMAETVFTLSMLASNLSKICEEMIIWSTYEFAMIEMANEYSSTSSIMPQKKNADVAEIARSKTGVIYGELVTIMTILKALPHSYNRDLQEVTPHLWGAVDTARSMLNITCDMLTSITFKKERGLELAKANFSTATELADLMVREKNMPFRVAHQIVGRTVNEAIDKGMKPGEIDSEFLDEVSVEIRGKPLGISEELVKKALDPYEVIKTRKVIGGSSPEAVDEVISHLREFIEGESGKKIDIKLF</sequence>
<dbReference type="STRING" id="868131.MSWAN_1765"/>
<dbReference type="eggNOG" id="arCOG01748">
    <property type="taxonomic scope" value="Archaea"/>
</dbReference>
<keyword evidence="1" id="KW-0055">Arginine biosynthesis</keyword>
<proteinExistence type="inferred from homology"/>
<dbReference type="InterPro" id="IPR029419">
    <property type="entry name" value="Arg_succ_lyase_C"/>
</dbReference>
<organism evidence="5 6">
    <name type="scientific">Methanobacterium paludis (strain DSM 25820 / JCM 18151 / SWAN1)</name>
    <dbReference type="NCBI Taxonomy" id="868131"/>
    <lineage>
        <taxon>Archaea</taxon>
        <taxon>Methanobacteriati</taxon>
        <taxon>Methanobacteriota</taxon>
        <taxon>Methanomada group</taxon>
        <taxon>Methanobacteria</taxon>
        <taxon>Methanobacteriales</taxon>
        <taxon>Methanobacteriaceae</taxon>
        <taxon>Methanobacterium</taxon>
    </lineage>
</organism>
<keyword evidence="1 5" id="KW-0456">Lyase</keyword>
<comment type="catalytic activity">
    <reaction evidence="1">
        <text>2-(N(omega)-L-arginino)succinate = fumarate + L-arginine</text>
        <dbReference type="Rhea" id="RHEA:24020"/>
        <dbReference type="ChEBI" id="CHEBI:29806"/>
        <dbReference type="ChEBI" id="CHEBI:32682"/>
        <dbReference type="ChEBI" id="CHEBI:57472"/>
        <dbReference type="EC" id="4.3.2.1"/>
    </reaction>
</comment>
<dbReference type="Pfam" id="PF14698">
    <property type="entry name" value="ASL_C2"/>
    <property type="match status" value="1"/>
</dbReference>
<feature type="domain" description="Fumarate lyase N-terminal" evidence="3">
    <location>
        <begin position="7"/>
        <end position="299"/>
    </location>
</feature>
<dbReference type="PRINTS" id="PR00145">
    <property type="entry name" value="ARGSUCLYASE"/>
</dbReference>